<dbReference type="SUPFAM" id="SSF101744">
    <property type="entry name" value="Rof/RNase P subunit-like"/>
    <property type="match status" value="1"/>
</dbReference>
<evidence type="ECO:0000256" key="1">
    <source>
        <dbReference type="ARBA" id="ARBA00006181"/>
    </source>
</evidence>
<comment type="similarity">
    <text evidence="1">Belongs to the eukaryotic/archaeal RNase P protein component 1 family.</text>
</comment>
<evidence type="ECO:0000313" key="2">
    <source>
        <dbReference type="EMBL" id="ADN49767.1"/>
    </source>
</evidence>
<dbReference type="Proteomes" id="UP000006681">
    <property type="component" value="Chromosome"/>
</dbReference>
<evidence type="ECO:0000313" key="3">
    <source>
        <dbReference type="Proteomes" id="UP000006681"/>
    </source>
</evidence>
<proteinExistence type="inferred from homology"/>
<dbReference type="PANTHER" id="PTHR13348">
    <property type="entry name" value="RIBONUCLEASE P SUBUNIT P29"/>
    <property type="match status" value="1"/>
</dbReference>
<dbReference type="InterPro" id="IPR002730">
    <property type="entry name" value="Rpp29/RNP1"/>
</dbReference>
<dbReference type="PANTHER" id="PTHR13348:SF0">
    <property type="entry name" value="RIBONUCLEASE P PROTEIN SUBUNIT P29"/>
    <property type="match status" value="1"/>
</dbReference>
<dbReference type="InterPro" id="IPR023534">
    <property type="entry name" value="Rof/RNase_P-like"/>
</dbReference>
<protein>
    <submittedName>
        <fullName evidence="2">Ribonuclease P, Rpp29</fullName>
    </submittedName>
</protein>
<sequence length="82" mass="9139">MSKPLLFKFIETVNCRNKSLNGVSGIVIDETAKTVKVLTLTGSIKVIIKEDCWFYVNINNCTYLVNGRKLILKGGKGKFLNS</sequence>
<dbReference type="GO" id="GO:0033204">
    <property type="term" value="F:ribonuclease P RNA binding"/>
    <property type="evidence" value="ECO:0007669"/>
    <property type="project" value="InterPro"/>
</dbReference>
<dbReference type="InterPro" id="IPR036980">
    <property type="entry name" value="RNase_P/MRP_Rpp29_sf"/>
</dbReference>
<dbReference type="EMBL" id="CP002100">
    <property type="protein sequence ID" value="ADN49767.1"/>
    <property type="molecule type" value="Genomic_DNA"/>
</dbReference>
<reference evidence="2 3" key="1">
    <citation type="journal article" date="2010" name="Stand. Genomic Sci.">
        <title>Complete genome sequence of Vulcanisaeta distributa type strain (IC-017).</title>
        <authorList>
            <person name="Mavromatis K."/>
            <person name="Sikorski J."/>
            <person name="Pabst E."/>
            <person name="Teshima H."/>
            <person name="Lapidus A."/>
            <person name="Lucas S."/>
            <person name="Nolan M."/>
            <person name="Glavina Del Rio T."/>
            <person name="Cheng J.F."/>
            <person name="Bruce D."/>
            <person name="Goodwin L."/>
            <person name="Pitluck S."/>
            <person name="Liolios K."/>
            <person name="Ivanova N."/>
            <person name="Mikhailova N."/>
            <person name="Pati A."/>
            <person name="Chen A."/>
            <person name="Palaniappan K."/>
            <person name="Land M."/>
            <person name="Hauser L."/>
            <person name="Chang Y.J."/>
            <person name="Jeffries C.D."/>
            <person name="Rohde M."/>
            <person name="Spring S."/>
            <person name="Goker M."/>
            <person name="Wirth R."/>
            <person name="Woyke T."/>
            <person name="Bristow J."/>
            <person name="Eisen J.A."/>
            <person name="Markowitz V."/>
            <person name="Hugenholtz P."/>
            <person name="Klenk H.P."/>
            <person name="Kyrpides N.C."/>
        </authorList>
    </citation>
    <scope>NUCLEOTIDE SEQUENCE [LARGE SCALE GENOMIC DNA]</scope>
    <source>
        <strain evidence="3">DSM 14429 / JCM 11212 / NBRC 100878 / IC-017</strain>
    </source>
</reference>
<dbReference type="GO" id="GO:0006364">
    <property type="term" value="P:rRNA processing"/>
    <property type="evidence" value="ECO:0007669"/>
    <property type="project" value="TreeGrafter"/>
</dbReference>
<dbReference type="Pfam" id="PF01868">
    <property type="entry name" value="RNase_P-MRP_p29"/>
    <property type="match status" value="1"/>
</dbReference>
<dbReference type="STRING" id="572478.Vdis_0362"/>
<dbReference type="HOGENOM" id="CLU_2550497_0_0_2"/>
<dbReference type="Gene3D" id="2.30.30.210">
    <property type="entry name" value="Ribonuclease P/MRP, subunit p29"/>
    <property type="match status" value="1"/>
</dbReference>
<dbReference type="KEGG" id="vdi:Vdis_0362"/>
<dbReference type="OrthoDB" id="26493at2157"/>
<keyword evidence="3" id="KW-1185">Reference proteome</keyword>
<reference evidence="3" key="2">
    <citation type="journal article" date="2010" name="Stand. Genomic Sci.">
        <title>Complete genome sequence of Vulcanisaeta distributa type strain (IC-017T).</title>
        <authorList>
            <person name="Mavromatis K."/>
            <person name="Sikorski J."/>
            <person name="Pabst E."/>
            <person name="Teshima H."/>
            <person name="Lapidus A."/>
            <person name="Lucas S."/>
            <person name="Nolan M."/>
            <person name="Glavina Del Rio T."/>
            <person name="Cheng J."/>
            <person name="Bruce D."/>
            <person name="Goodwin L."/>
            <person name="Pitluck S."/>
            <person name="Liolios K."/>
            <person name="Ivanova N."/>
            <person name="Mikhailova N."/>
            <person name="Pati A."/>
            <person name="Chen A."/>
            <person name="Palaniappan K."/>
            <person name="Land M."/>
            <person name="Hauser L."/>
            <person name="Chang Y."/>
            <person name="Jeffries C."/>
            <person name="Rohde M."/>
            <person name="Spring S."/>
            <person name="Goker M."/>
            <person name="Wirth R."/>
            <person name="Woyke T."/>
            <person name="Bristow J."/>
            <person name="Eisen J."/>
            <person name="Markowitz V."/>
            <person name="Hugenholtz P."/>
            <person name="Klenk H."/>
            <person name="Kyrpides N."/>
        </authorList>
    </citation>
    <scope>NUCLEOTIDE SEQUENCE [LARGE SCALE GENOMIC DNA]</scope>
    <source>
        <strain evidence="3">DSM 14429 / JCM 11212 / NBRC 100878 / IC-017</strain>
    </source>
</reference>
<name>E1QTX0_VULDI</name>
<organism evidence="2 3">
    <name type="scientific">Vulcanisaeta distributa (strain DSM 14429 / JCM 11212 / NBRC 100878 / IC-017)</name>
    <dbReference type="NCBI Taxonomy" id="572478"/>
    <lineage>
        <taxon>Archaea</taxon>
        <taxon>Thermoproteota</taxon>
        <taxon>Thermoprotei</taxon>
        <taxon>Thermoproteales</taxon>
        <taxon>Thermoproteaceae</taxon>
        <taxon>Vulcanisaeta</taxon>
    </lineage>
</organism>
<dbReference type="GeneID" id="9751279"/>
<accession>E1QTX0</accession>
<dbReference type="RefSeq" id="WP_013335492.1">
    <property type="nucleotide sequence ID" value="NC_014537.1"/>
</dbReference>
<dbReference type="InterPro" id="IPR016848">
    <property type="entry name" value="RNase_P/MRP_Rpp29-subunit"/>
</dbReference>
<dbReference type="GO" id="GO:0030677">
    <property type="term" value="C:ribonuclease P complex"/>
    <property type="evidence" value="ECO:0007669"/>
    <property type="project" value="InterPro"/>
</dbReference>
<dbReference type="eggNOG" id="arCOG00784">
    <property type="taxonomic scope" value="Archaea"/>
</dbReference>
<dbReference type="GO" id="GO:0001682">
    <property type="term" value="P:tRNA 5'-leader removal"/>
    <property type="evidence" value="ECO:0007669"/>
    <property type="project" value="InterPro"/>
</dbReference>
<gene>
    <name evidence="2" type="ordered locus">Vdis_0362</name>
</gene>
<dbReference type="AlphaFoldDB" id="E1QTX0"/>
<dbReference type="GO" id="GO:0000172">
    <property type="term" value="C:ribonuclease MRP complex"/>
    <property type="evidence" value="ECO:0007669"/>
    <property type="project" value="InterPro"/>
</dbReference>